<evidence type="ECO:0000259" key="1">
    <source>
        <dbReference type="Pfam" id="PF08350"/>
    </source>
</evidence>
<reference evidence="3" key="1">
    <citation type="submission" date="2021-06" db="EMBL/GenBank/DDBJ databases">
        <title>New haloarchaea isolates fom saline soil.</title>
        <authorList>
            <person name="Duran-Viseras A."/>
            <person name="Sanchez-Porro C.S."/>
            <person name="Ventosa A."/>
        </authorList>
    </citation>
    <scope>NUCLEOTIDE SEQUENCE</scope>
    <source>
        <strain evidence="3">JCM 18369</strain>
    </source>
</reference>
<comment type="caution">
    <text evidence="3">The sequence shown here is derived from an EMBL/GenBank/DDBJ whole genome shotgun (WGS) entry which is preliminary data.</text>
</comment>
<name>A0AA41FYZ6_9EURY</name>
<dbReference type="Proteomes" id="UP001166304">
    <property type="component" value="Unassembled WGS sequence"/>
</dbReference>
<dbReference type="RefSeq" id="WP_162412584.1">
    <property type="nucleotide sequence ID" value="NZ_JAHQXE010000002.1"/>
</dbReference>
<dbReference type="InterPro" id="IPR013561">
    <property type="entry name" value="FilR1_middle_dom"/>
</dbReference>
<dbReference type="InterPro" id="IPR057527">
    <property type="entry name" value="HVO_A0261-like_N"/>
</dbReference>
<gene>
    <name evidence="3" type="ORF">KTS37_06145</name>
</gene>
<evidence type="ECO:0000313" key="4">
    <source>
        <dbReference type="Proteomes" id="UP001166304"/>
    </source>
</evidence>
<dbReference type="Pfam" id="PF25213">
    <property type="entry name" value="HVO_A0261_N"/>
    <property type="match status" value="1"/>
</dbReference>
<dbReference type="Gene3D" id="1.10.10.10">
    <property type="entry name" value="Winged helix-like DNA-binding domain superfamily/Winged helix DNA-binding domain"/>
    <property type="match status" value="1"/>
</dbReference>
<keyword evidence="4" id="KW-1185">Reference proteome</keyword>
<dbReference type="SUPFAM" id="SSF46785">
    <property type="entry name" value="Winged helix' DNA-binding domain"/>
    <property type="match status" value="1"/>
</dbReference>
<protein>
    <submittedName>
        <fullName evidence="3">MarR family transcriptional regulator</fullName>
    </submittedName>
</protein>
<dbReference type="AlphaFoldDB" id="A0AA41FYZ6"/>
<proteinExistence type="predicted"/>
<feature type="domain" description="HVO-A0261-like N-terminal" evidence="2">
    <location>
        <begin position="8"/>
        <end position="92"/>
    </location>
</feature>
<dbReference type="Pfam" id="PF08350">
    <property type="entry name" value="FilR1_middle"/>
    <property type="match status" value="1"/>
</dbReference>
<feature type="domain" description="Methanogenesis regulatory protein FilR1 middle" evidence="1">
    <location>
        <begin position="126"/>
        <end position="254"/>
    </location>
</feature>
<sequence length="265" mass="29588">MVPDDSVHEDCQFLTGSPQRFAVLARLYDSPARPTDVCDSVDATRTTVQRILAGFSERRWVVKRDGEYCLTVTGRRVHDRYRDLLTELERARAVGPLAAHLGPIEEDVPAALLDPDSLTVSSEQSPLASVRRFTEWLRDVDGDVQAISPIVTSVFNEVAADLLESEIRIEFIIDHGVLERSATDFPTALERSLEHEYITTYVHEAPLDIGLALDASRVCLAAYDDRNNVRAIAESDEPAVYEWAESVFDHYLERSDPLEAAVSTS</sequence>
<evidence type="ECO:0000259" key="2">
    <source>
        <dbReference type="Pfam" id="PF25213"/>
    </source>
</evidence>
<evidence type="ECO:0000313" key="3">
    <source>
        <dbReference type="EMBL" id="MBV0901367.1"/>
    </source>
</evidence>
<dbReference type="EMBL" id="JAHQXE010000002">
    <property type="protein sequence ID" value="MBV0901367.1"/>
    <property type="molecule type" value="Genomic_DNA"/>
</dbReference>
<organism evidence="3 4">
    <name type="scientific">Haloarcula salina</name>
    <dbReference type="NCBI Taxonomy" id="1429914"/>
    <lineage>
        <taxon>Archaea</taxon>
        <taxon>Methanobacteriati</taxon>
        <taxon>Methanobacteriota</taxon>
        <taxon>Stenosarchaea group</taxon>
        <taxon>Halobacteria</taxon>
        <taxon>Halobacteriales</taxon>
        <taxon>Haloarculaceae</taxon>
        <taxon>Haloarcula</taxon>
    </lineage>
</organism>
<dbReference type="InterPro" id="IPR036388">
    <property type="entry name" value="WH-like_DNA-bd_sf"/>
</dbReference>
<accession>A0AA41FYZ6</accession>
<dbReference type="InterPro" id="IPR036390">
    <property type="entry name" value="WH_DNA-bd_sf"/>
</dbReference>